<feature type="transmembrane region" description="Helical" evidence="1">
    <location>
        <begin position="80"/>
        <end position="100"/>
    </location>
</feature>
<protein>
    <submittedName>
        <fullName evidence="3">GGDEF domain-containing protein</fullName>
        <ecNumber evidence="3">2.7.7.65</ecNumber>
    </submittedName>
</protein>
<gene>
    <name evidence="3" type="ORF">WDJ50_10575</name>
</gene>
<keyword evidence="1" id="KW-0472">Membrane</keyword>
<dbReference type="EMBL" id="CP149782">
    <property type="protein sequence ID" value="WYF43856.1"/>
    <property type="molecule type" value="Genomic_DNA"/>
</dbReference>
<dbReference type="InterPro" id="IPR050469">
    <property type="entry name" value="Diguanylate_Cyclase"/>
</dbReference>
<dbReference type="NCBIfam" id="TIGR00254">
    <property type="entry name" value="GGDEF"/>
    <property type="match status" value="1"/>
</dbReference>
<dbReference type="EC" id="2.7.7.65" evidence="3"/>
<name>A0AAU6PZL8_9DEIO</name>
<keyword evidence="1" id="KW-0812">Transmembrane</keyword>
<dbReference type="Gene3D" id="3.30.70.270">
    <property type="match status" value="1"/>
</dbReference>
<keyword evidence="1" id="KW-1133">Transmembrane helix</keyword>
<evidence type="ECO:0000256" key="1">
    <source>
        <dbReference type="SAM" id="Phobius"/>
    </source>
</evidence>
<keyword evidence="3" id="KW-0548">Nucleotidyltransferase</keyword>
<accession>A0AAU6PZL8</accession>
<dbReference type="Pfam" id="PF00990">
    <property type="entry name" value="GGDEF"/>
    <property type="match status" value="1"/>
</dbReference>
<dbReference type="GO" id="GO:0052621">
    <property type="term" value="F:diguanylate cyclase activity"/>
    <property type="evidence" value="ECO:0007669"/>
    <property type="project" value="UniProtKB-EC"/>
</dbReference>
<dbReference type="InterPro" id="IPR043128">
    <property type="entry name" value="Rev_trsase/Diguanyl_cyclase"/>
</dbReference>
<dbReference type="PANTHER" id="PTHR45138:SF9">
    <property type="entry name" value="DIGUANYLATE CYCLASE DGCM-RELATED"/>
    <property type="match status" value="1"/>
</dbReference>
<dbReference type="AlphaFoldDB" id="A0AAU6PZL8"/>
<dbReference type="FunFam" id="3.30.70.270:FF:000001">
    <property type="entry name" value="Diguanylate cyclase domain protein"/>
    <property type="match status" value="1"/>
</dbReference>
<feature type="transmembrane region" description="Helical" evidence="1">
    <location>
        <begin position="53"/>
        <end position="73"/>
    </location>
</feature>
<dbReference type="GO" id="GO:0043709">
    <property type="term" value="P:cell adhesion involved in single-species biofilm formation"/>
    <property type="evidence" value="ECO:0007669"/>
    <property type="project" value="TreeGrafter"/>
</dbReference>
<dbReference type="PROSITE" id="PS50887">
    <property type="entry name" value="GGDEF"/>
    <property type="match status" value="1"/>
</dbReference>
<keyword evidence="3" id="KW-0808">Transferase</keyword>
<dbReference type="PANTHER" id="PTHR45138">
    <property type="entry name" value="REGULATORY COMPONENTS OF SENSORY TRANSDUCTION SYSTEM"/>
    <property type="match status" value="1"/>
</dbReference>
<feature type="transmembrane region" description="Helical" evidence="1">
    <location>
        <begin position="156"/>
        <end position="175"/>
    </location>
</feature>
<evidence type="ECO:0000313" key="3">
    <source>
        <dbReference type="EMBL" id="WYF43856.1"/>
    </source>
</evidence>
<feature type="transmembrane region" description="Helical" evidence="1">
    <location>
        <begin position="120"/>
        <end position="144"/>
    </location>
</feature>
<evidence type="ECO:0000259" key="2">
    <source>
        <dbReference type="PROSITE" id="PS50887"/>
    </source>
</evidence>
<sequence length="350" mass="38428">MTERPPASVSGLFTLFDDIRNQLRLAVTLTYVVYTVIYAVQTKVPLREALAEPRYQITAVCLVIAALSVARLIHGFRSNLVIQIVGLAMLIYGAFTLPSATLTEQMSYFVWTTVSLPLLFMQTGTGYGILSVTVLFGTVVNVATRHPPSTPETQQLWLSGLMAMLAFSLVGYLTMRFIERNLSLHEQTSGQLRAAQLDALTGILGRAALEAELQRAIDQALENRSALSVIVTDIDHFKQVNDLHGHGAGDDVLRAFAKRLRRNVGTSGSVGRWGGEEFLIVLPGMSREDATALAERLRREVSQSDIAGLPITASFGVASVRPPHDDLEQLFGRADERLYEAKNSGRNMVR</sequence>
<proteinExistence type="predicted"/>
<dbReference type="SUPFAM" id="SSF55073">
    <property type="entry name" value="Nucleotide cyclase"/>
    <property type="match status" value="1"/>
</dbReference>
<dbReference type="SMART" id="SM00267">
    <property type="entry name" value="GGDEF"/>
    <property type="match status" value="1"/>
</dbReference>
<organism evidence="3">
    <name type="scientific">Deinococcus sp. VB142</name>
    <dbReference type="NCBI Taxonomy" id="3112952"/>
    <lineage>
        <taxon>Bacteria</taxon>
        <taxon>Thermotogati</taxon>
        <taxon>Deinococcota</taxon>
        <taxon>Deinococci</taxon>
        <taxon>Deinococcales</taxon>
        <taxon>Deinococcaceae</taxon>
        <taxon>Deinococcus</taxon>
    </lineage>
</organism>
<dbReference type="RefSeq" id="WP_339094896.1">
    <property type="nucleotide sequence ID" value="NZ_CP149782.1"/>
</dbReference>
<dbReference type="CDD" id="cd01949">
    <property type="entry name" value="GGDEF"/>
    <property type="match status" value="1"/>
</dbReference>
<dbReference type="GO" id="GO:0005886">
    <property type="term" value="C:plasma membrane"/>
    <property type="evidence" value="ECO:0007669"/>
    <property type="project" value="TreeGrafter"/>
</dbReference>
<reference evidence="3" key="1">
    <citation type="submission" date="2024-03" db="EMBL/GenBank/DDBJ databases">
        <title>Deinococcus weizhi sp. nov., isolated from human skin.</title>
        <authorList>
            <person name="Wei Z."/>
            <person name="Tian F."/>
            <person name="Yang C."/>
            <person name="Xin L.T."/>
            <person name="Wen Z.J."/>
            <person name="Lan K.C."/>
            <person name="Yu L."/>
            <person name="Zhe W."/>
            <person name="Dan F.D."/>
            <person name="Jun W."/>
            <person name="Rui Z."/>
            <person name="Yong X.J."/>
            <person name="Ting Y."/>
            <person name="Wei X."/>
            <person name="Xu Z.G."/>
            <person name="Xin Z."/>
            <person name="Dong F.G."/>
            <person name="Ni X.M."/>
            <person name="Zheng M.G."/>
            <person name="Chun Y."/>
            <person name="Qian W.X."/>
        </authorList>
    </citation>
    <scope>NUCLEOTIDE SEQUENCE</scope>
    <source>
        <strain evidence="3">VB142</strain>
    </source>
</reference>
<feature type="domain" description="GGDEF" evidence="2">
    <location>
        <begin position="225"/>
        <end position="350"/>
    </location>
</feature>
<dbReference type="GO" id="GO:1902201">
    <property type="term" value="P:negative regulation of bacterial-type flagellum-dependent cell motility"/>
    <property type="evidence" value="ECO:0007669"/>
    <property type="project" value="TreeGrafter"/>
</dbReference>
<dbReference type="InterPro" id="IPR029787">
    <property type="entry name" value="Nucleotide_cyclase"/>
</dbReference>
<feature type="transmembrane region" description="Helical" evidence="1">
    <location>
        <begin position="23"/>
        <end position="41"/>
    </location>
</feature>
<dbReference type="InterPro" id="IPR000160">
    <property type="entry name" value="GGDEF_dom"/>
</dbReference>